<evidence type="ECO:0000313" key="3">
    <source>
        <dbReference type="Proteomes" id="UP001595887"/>
    </source>
</evidence>
<organism evidence="2 3">
    <name type="scientific">Sphingorhabdus arenilitoris</name>
    <dbReference type="NCBI Taxonomy" id="1490041"/>
    <lineage>
        <taxon>Bacteria</taxon>
        <taxon>Pseudomonadati</taxon>
        <taxon>Pseudomonadota</taxon>
        <taxon>Alphaproteobacteria</taxon>
        <taxon>Sphingomonadales</taxon>
        <taxon>Sphingomonadaceae</taxon>
        <taxon>Sphingorhabdus</taxon>
    </lineage>
</organism>
<dbReference type="Pfam" id="PF11967">
    <property type="entry name" value="RecO_N"/>
    <property type="match status" value="1"/>
</dbReference>
<feature type="domain" description="DNA replication/recombination mediator RecO N-terminal" evidence="1">
    <location>
        <begin position="1"/>
        <end position="71"/>
    </location>
</feature>
<proteinExistence type="predicted"/>
<dbReference type="InterPro" id="IPR022572">
    <property type="entry name" value="DNA_rep/recomb_RecO_N"/>
</dbReference>
<sequence>MEITATATICAVRPHGEAGAVVRAMTADHGLLAGYVQGARGRHLRPVLIPGNVIKGEWRARILGQLPSLTAEPEHSRAHLLGEPLAVSAMDWVTALTAATLAEGVPFPRLHSALDGVLSAIELAPAARRWAGSVARYEELLLSELGYGDEMPKNGDTPVAMMAQNRARLVEHVLGERRADVMAARERLVERLKKAIE</sequence>
<protein>
    <submittedName>
        <fullName evidence="2">DNA repair protein RecO</fullName>
    </submittedName>
</protein>
<reference evidence="3" key="1">
    <citation type="journal article" date="2019" name="Int. J. Syst. Evol. Microbiol.">
        <title>The Global Catalogue of Microorganisms (GCM) 10K type strain sequencing project: providing services to taxonomists for standard genome sequencing and annotation.</title>
        <authorList>
            <consortium name="The Broad Institute Genomics Platform"/>
            <consortium name="The Broad Institute Genome Sequencing Center for Infectious Disease"/>
            <person name="Wu L."/>
            <person name="Ma J."/>
        </authorList>
    </citation>
    <scope>NUCLEOTIDE SEQUENCE [LARGE SCALE GENOMIC DNA]</scope>
    <source>
        <strain evidence="3">CECT 8531</strain>
    </source>
</reference>
<keyword evidence="3" id="KW-1185">Reference proteome</keyword>
<evidence type="ECO:0000259" key="1">
    <source>
        <dbReference type="Pfam" id="PF11967"/>
    </source>
</evidence>
<dbReference type="EMBL" id="JBHSDH010000013">
    <property type="protein sequence ID" value="MFC4292356.1"/>
    <property type="molecule type" value="Genomic_DNA"/>
</dbReference>
<accession>A0ABV8RG92</accession>
<dbReference type="RefSeq" id="WP_381422980.1">
    <property type="nucleotide sequence ID" value="NZ_JBHSDH010000013.1"/>
</dbReference>
<comment type="caution">
    <text evidence="2">The sequence shown here is derived from an EMBL/GenBank/DDBJ whole genome shotgun (WGS) entry which is preliminary data.</text>
</comment>
<name>A0ABV8RG92_9SPHN</name>
<dbReference type="Proteomes" id="UP001595887">
    <property type="component" value="Unassembled WGS sequence"/>
</dbReference>
<evidence type="ECO:0000313" key="2">
    <source>
        <dbReference type="EMBL" id="MFC4292356.1"/>
    </source>
</evidence>
<gene>
    <name evidence="2" type="ORF">ACFOWX_08000</name>
</gene>